<evidence type="ECO:0000313" key="1">
    <source>
        <dbReference type="EMBL" id="KAJ5553652.1"/>
    </source>
</evidence>
<dbReference type="EMBL" id="JAQIZZ010000002">
    <property type="protein sequence ID" value="KAJ5553652.1"/>
    <property type="molecule type" value="Genomic_DNA"/>
</dbReference>
<gene>
    <name evidence="1" type="ORF">N7494_003030</name>
</gene>
<comment type="caution">
    <text evidence="1">The sequence shown here is derived from an EMBL/GenBank/DDBJ whole genome shotgun (WGS) entry which is preliminary data.</text>
</comment>
<keyword evidence="2" id="KW-1185">Reference proteome</keyword>
<accession>A0AAD6D4R8</accession>
<dbReference type="AlphaFoldDB" id="A0AAD6D4R8"/>
<proteinExistence type="predicted"/>
<reference evidence="1 2" key="1">
    <citation type="journal article" date="2023" name="IMA Fungus">
        <title>Comparative genomic study of the Penicillium genus elucidates a diverse pangenome and 15 lateral gene transfer events.</title>
        <authorList>
            <person name="Petersen C."/>
            <person name="Sorensen T."/>
            <person name="Nielsen M.R."/>
            <person name="Sondergaard T.E."/>
            <person name="Sorensen J.L."/>
            <person name="Fitzpatrick D.A."/>
            <person name="Frisvad J.C."/>
            <person name="Nielsen K.L."/>
        </authorList>
    </citation>
    <scope>NUCLEOTIDE SEQUENCE [LARGE SCALE GENOMIC DNA]</scope>
    <source>
        <strain evidence="1 2">IBT 35679</strain>
    </source>
</reference>
<evidence type="ECO:0000313" key="2">
    <source>
        <dbReference type="Proteomes" id="UP001220324"/>
    </source>
</evidence>
<organism evidence="1 2">
    <name type="scientific">Penicillium frequentans</name>
    <dbReference type="NCBI Taxonomy" id="3151616"/>
    <lineage>
        <taxon>Eukaryota</taxon>
        <taxon>Fungi</taxon>
        <taxon>Dikarya</taxon>
        <taxon>Ascomycota</taxon>
        <taxon>Pezizomycotina</taxon>
        <taxon>Eurotiomycetes</taxon>
        <taxon>Eurotiomycetidae</taxon>
        <taxon>Eurotiales</taxon>
        <taxon>Aspergillaceae</taxon>
        <taxon>Penicillium</taxon>
    </lineage>
</organism>
<protein>
    <submittedName>
        <fullName evidence="1">Uncharacterized protein</fullName>
    </submittedName>
</protein>
<sequence length="182" mass="20929">MANYYNMQAVHAEIDRVTRAGHESIVYGVWNAILSSIFTPQDGYIVRPQDEHTSQSGARGYSDLHVFHYLPGARRATKFLIVQCKRAGGETQSSVWREGVNQLHRYTVATQGTRAVRDRRPVYGIVAIGNSLRFYYYHEASQSIRNFWHSSVHPNPKSGGVSDHKHHHDFIREILIHIRDHH</sequence>
<name>A0AAD6D4R8_9EURO</name>
<dbReference type="Proteomes" id="UP001220324">
    <property type="component" value="Unassembled WGS sequence"/>
</dbReference>